<gene>
    <name evidence="1" type="ORF">A1O9_08877</name>
</gene>
<dbReference type="Proteomes" id="UP000027920">
    <property type="component" value="Unassembled WGS sequence"/>
</dbReference>
<dbReference type="HOGENOM" id="CLU_080757_0_0_1"/>
<accession>A0A072P7H2</accession>
<reference evidence="1 2" key="1">
    <citation type="submission" date="2013-03" db="EMBL/GenBank/DDBJ databases">
        <title>The Genome Sequence of Exophiala aquamarina CBS 119918.</title>
        <authorList>
            <consortium name="The Broad Institute Genomics Platform"/>
            <person name="Cuomo C."/>
            <person name="de Hoog S."/>
            <person name="Gorbushina A."/>
            <person name="Walker B."/>
            <person name="Young S.K."/>
            <person name="Zeng Q."/>
            <person name="Gargeya S."/>
            <person name="Fitzgerald M."/>
            <person name="Haas B."/>
            <person name="Abouelleil A."/>
            <person name="Allen A.W."/>
            <person name="Alvarado L."/>
            <person name="Arachchi H.M."/>
            <person name="Berlin A.M."/>
            <person name="Chapman S.B."/>
            <person name="Gainer-Dewar J."/>
            <person name="Goldberg J."/>
            <person name="Griggs A."/>
            <person name="Gujja S."/>
            <person name="Hansen M."/>
            <person name="Howarth C."/>
            <person name="Imamovic A."/>
            <person name="Ireland A."/>
            <person name="Larimer J."/>
            <person name="McCowan C."/>
            <person name="Murphy C."/>
            <person name="Pearson M."/>
            <person name="Poon T.W."/>
            <person name="Priest M."/>
            <person name="Roberts A."/>
            <person name="Saif S."/>
            <person name="Shea T."/>
            <person name="Sisk P."/>
            <person name="Sykes S."/>
            <person name="Wortman J."/>
            <person name="Nusbaum C."/>
            <person name="Birren B."/>
        </authorList>
    </citation>
    <scope>NUCLEOTIDE SEQUENCE [LARGE SCALE GENOMIC DNA]</scope>
    <source>
        <strain evidence="1 2">CBS 119918</strain>
    </source>
</reference>
<dbReference type="GeneID" id="25283787"/>
<evidence type="ECO:0000313" key="2">
    <source>
        <dbReference type="Proteomes" id="UP000027920"/>
    </source>
</evidence>
<keyword evidence="2" id="KW-1185">Reference proteome</keyword>
<dbReference type="EMBL" id="AMGV01000008">
    <property type="protein sequence ID" value="KEF55223.1"/>
    <property type="molecule type" value="Genomic_DNA"/>
</dbReference>
<proteinExistence type="predicted"/>
<evidence type="ECO:0000313" key="1">
    <source>
        <dbReference type="EMBL" id="KEF55223.1"/>
    </source>
</evidence>
<dbReference type="RefSeq" id="XP_013257813.1">
    <property type="nucleotide sequence ID" value="XM_013402359.1"/>
</dbReference>
<sequence length="282" mass="31596">MTFTLPMRTSLKSPSNSVTLLPAFTLCYEDKPEALAHLLEKKTPLPLKNLFTNNEFMAYVITKEPGPSVQYENLRPALTALRPWLRVSANGSKLLTFYKDFLQLHGQWVVAAAELAGFEIHTQLMHALHLHRGDETLMAHLKKHIPQLASKLATTPSPITNRAGWDASVKTTQDKLKSKAFSFAERLHALKTSDTFWTQHGRLLAAIELSEKKLRNLRAANAGHTSHLGSARRRNDRVTVRQLGTSGTIPHPPHVEESIRDFTKEEKASYFNFNETVVSAAA</sequence>
<comment type="caution">
    <text evidence="1">The sequence shown here is derived from an EMBL/GenBank/DDBJ whole genome shotgun (WGS) entry which is preliminary data.</text>
</comment>
<dbReference type="AlphaFoldDB" id="A0A072P7H2"/>
<organism evidence="1 2">
    <name type="scientific">Exophiala aquamarina CBS 119918</name>
    <dbReference type="NCBI Taxonomy" id="1182545"/>
    <lineage>
        <taxon>Eukaryota</taxon>
        <taxon>Fungi</taxon>
        <taxon>Dikarya</taxon>
        <taxon>Ascomycota</taxon>
        <taxon>Pezizomycotina</taxon>
        <taxon>Eurotiomycetes</taxon>
        <taxon>Chaetothyriomycetidae</taxon>
        <taxon>Chaetothyriales</taxon>
        <taxon>Herpotrichiellaceae</taxon>
        <taxon>Exophiala</taxon>
    </lineage>
</organism>
<name>A0A072P7H2_9EURO</name>
<dbReference type="VEuPathDB" id="FungiDB:A1O9_08877"/>
<dbReference type="OrthoDB" id="4150779at2759"/>
<protein>
    <submittedName>
        <fullName evidence="1">Uncharacterized protein</fullName>
    </submittedName>
</protein>